<accession>A0AAV2B8J8</accession>
<gene>
    <name evidence="1" type="ORF">LARSCL_LOCUS17720</name>
</gene>
<evidence type="ECO:0000313" key="2">
    <source>
        <dbReference type="Proteomes" id="UP001497382"/>
    </source>
</evidence>
<comment type="caution">
    <text evidence="1">The sequence shown here is derived from an EMBL/GenBank/DDBJ whole genome shotgun (WGS) entry which is preliminary data.</text>
</comment>
<proteinExistence type="predicted"/>
<reference evidence="1 2" key="1">
    <citation type="submission" date="2024-04" db="EMBL/GenBank/DDBJ databases">
        <authorList>
            <person name="Rising A."/>
            <person name="Reimegard J."/>
            <person name="Sonavane S."/>
            <person name="Akerstrom W."/>
            <person name="Nylinder S."/>
            <person name="Hedman E."/>
            <person name="Kallberg Y."/>
        </authorList>
    </citation>
    <scope>NUCLEOTIDE SEQUENCE [LARGE SCALE GENOMIC DNA]</scope>
</reference>
<dbReference type="EMBL" id="CAXIEN010000308">
    <property type="protein sequence ID" value="CAL1292543.1"/>
    <property type="molecule type" value="Genomic_DNA"/>
</dbReference>
<organism evidence="1 2">
    <name type="scientific">Larinioides sclopetarius</name>
    <dbReference type="NCBI Taxonomy" id="280406"/>
    <lineage>
        <taxon>Eukaryota</taxon>
        <taxon>Metazoa</taxon>
        <taxon>Ecdysozoa</taxon>
        <taxon>Arthropoda</taxon>
        <taxon>Chelicerata</taxon>
        <taxon>Arachnida</taxon>
        <taxon>Araneae</taxon>
        <taxon>Araneomorphae</taxon>
        <taxon>Entelegynae</taxon>
        <taxon>Araneoidea</taxon>
        <taxon>Araneidae</taxon>
        <taxon>Larinioides</taxon>
    </lineage>
</organism>
<protein>
    <submittedName>
        <fullName evidence="1">Uncharacterized protein</fullName>
    </submittedName>
</protein>
<keyword evidence="2" id="KW-1185">Reference proteome</keyword>
<name>A0AAV2B8J8_9ARAC</name>
<evidence type="ECO:0000313" key="1">
    <source>
        <dbReference type="EMBL" id="CAL1292543.1"/>
    </source>
</evidence>
<dbReference type="Proteomes" id="UP001497382">
    <property type="component" value="Unassembled WGS sequence"/>
</dbReference>
<sequence length="127" mass="14823">MESLECTMHGKCVMEHVKGMWIDRTSVRTHTVRRLNFLKVISLISLLSRESVRFSVLYSYKIVRISKNVLFQEFSQGHIVDFPAIPREVLGCLFSTPTRSYGFPRMFFSKIFLKVISLISLLSRERC</sequence>
<dbReference type="AlphaFoldDB" id="A0AAV2B8J8"/>